<dbReference type="Proteomes" id="UP000070121">
    <property type="component" value="Unassembled WGS sequence"/>
</dbReference>
<organism evidence="1 2">
    <name type="scientific">Colletotrichum salicis</name>
    <dbReference type="NCBI Taxonomy" id="1209931"/>
    <lineage>
        <taxon>Eukaryota</taxon>
        <taxon>Fungi</taxon>
        <taxon>Dikarya</taxon>
        <taxon>Ascomycota</taxon>
        <taxon>Pezizomycotina</taxon>
        <taxon>Sordariomycetes</taxon>
        <taxon>Hypocreomycetidae</taxon>
        <taxon>Glomerellales</taxon>
        <taxon>Glomerellaceae</taxon>
        <taxon>Colletotrichum</taxon>
        <taxon>Colletotrichum acutatum species complex</taxon>
    </lineage>
</organism>
<protein>
    <submittedName>
        <fullName evidence="1">Uncharacterized protein</fullName>
    </submittedName>
</protein>
<dbReference type="AlphaFoldDB" id="A0A135UKQ8"/>
<reference evidence="1 2" key="1">
    <citation type="submission" date="2014-02" db="EMBL/GenBank/DDBJ databases">
        <title>The genome sequence of Colletotrichum salicis CBS 607.94.</title>
        <authorList>
            <person name="Baroncelli R."/>
            <person name="Thon M.R."/>
        </authorList>
    </citation>
    <scope>NUCLEOTIDE SEQUENCE [LARGE SCALE GENOMIC DNA]</scope>
    <source>
        <strain evidence="1 2">CBS 607.94</strain>
    </source>
</reference>
<gene>
    <name evidence="1" type="ORF">CSAL01_07551</name>
</gene>
<evidence type="ECO:0000313" key="2">
    <source>
        <dbReference type="Proteomes" id="UP000070121"/>
    </source>
</evidence>
<dbReference type="STRING" id="1209931.A0A135UKQ8"/>
<comment type="caution">
    <text evidence="1">The sequence shown here is derived from an EMBL/GenBank/DDBJ whole genome shotgun (WGS) entry which is preliminary data.</text>
</comment>
<keyword evidence="2" id="KW-1185">Reference proteome</keyword>
<name>A0A135UKQ8_9PEZI</name>
<dbReference type="EMBL" id="JFFI01001332">
    <property type="protein sequence ID" value="KXH60966.1"/>
    <property type="molecule type" value="Genomic_DNA"/>
</dbReference>
<accession>A0A135UKQ8</accession>
<evidence type="ECO:0000313" key="1">
    <source>
        <dbReference type="EMBL" id="KXH60966.1"/>
    </source>
</evidence>
<proteinExistence type="predicted"/>
<dbReference type="OrthoDB" id="3819888at2759"/>
<sequence>MIIDPNPSTLPGTNLQKHNSLVLFYGGIFHCRSPQTISISRPFSIANAFACSAKGSQALTTFISLLPIWYIIAMAGMTIEPGLHFGPDRPGPMPQRFKPVSVPSPIPIWRHLKLAWRFSILAIDVGTKSTRVTLCYHDGVKDVFVDVPKPNAPKGPNAYEFPGVISLPGNLSNDGSDLGVERTFPTKFLIHQFAKSSTSLQETTNITIPEKIADRIQTTFLNEMKSGEVLWRFQVLEKILPLIEEYFTKIGNAVASFCQEHGYIVTSVVATHPYRDNTALQEIYRKILRAMSPTAPKWMNAFSLVEETHALGHYLLHHPSRWIKMDGEMPQRLLVLDFGAHCLRAVVLHLKWTTSEDGSFKKLDFYSVDTGMEHQDISSPDAYGGVDYHAYLIEQTIRSDIGGENMIRDEADKLEIIVKAMMAHFHEKHKAREIGEGVFQLRGANHTWKCNVNDSRKHFHSAYFNALVVIYRYLVNMCRLKGGRKVKTAIALTGSSFNNKSVLKVVNDLIQDWQVTGGGKLSFFHAHSQGDFPSTATARGAALAKMYQKTVRQFLDEGAAFALQSQSPTAIETSPLLLHNGKSNKVKVRKGTPRMTIVCEPRYASDDGNQLKAEDGTYTLCHLPIIANDRVNEYTLSYPNSEPGRGEFLILDVISTGAGAIPGPVYHRFKIPVHMDPGGRILKVDADYEL</sequence>